<evidence type="ECO:0000313" key="3">
    <source>
        <dbReference type="Proteomes" id="UP001432322"/>
    </source>
</evidence>
<reference evidence="2" key="1">
    <citation type="submission" date="2023-10" db="EMBL/GenBank/DDBJ databases">
        <title>Genome assembly of Pristionchus species.</title>
        <authorList>
            <person name="Yoshida K."/>
            <person name="Sommer R.J."/>
        </authorList>
    </citation>
    <scope>NUCLEOTIDE SEQUENCE</scope>
    <source>
        <strain evidence="2">RS5133</strain>
    </source>
</reference>
<dbReference type="Proteomes" id="UP001432322">
    <property type="component" value="Unassembled WGS sequence"/>
</dbReference>
<gene>
    <name evidence="2" type="ORF">PFISCL1PPCAC_21764</name>
</gene>
<organism evidence="2 3">
    <name type="scientific">Pristionchus fissidentatus</name>
    <dbReference type="NCBI Taxonomy" id="1538716"/>
    <lineage>
        <taxon>Eukaryota</taxon>
        <taxon>Metazoa</taxon>
        <taxon>Ecdysozoa</taxon>
        <taxon>Nematoda</taxon>
        <taxon>Chromadorea</taxon>
        <taxon>Rhabditida</taxon>
        <taxon>Rhabditina</taxon>
        <taxon>Diplogasteromorpha</taxon>
        <taxon>Diplogasteroidea</taxon>
        <taxon>Neodiplogasteridae</taxon>
        <taxon>Pristionchus</taxon>
    </lineage>
</organism>
<accession>A0AAV5WHF8</accession>
<keyword evidence="3" id="KW-1185">Reference proteome</keyword>
<evidence type="ECO:0000313" key="2">
    <source>
        <dbReference type="EMBL" id="GMT30467.1"/>
    </source>
</evidence>
<protein>
    <submittedName>
        <fullName evidence="2">Uncharacterized protein</fullName>
    </submittedName>
</protein>
<evidence type="ECO:0000256" key="1">
    <source>
        <dbReference type="SAM" id="MobiDB-lite"/>
    </source>
</evidence>
<proteinExistence type="predicted"/>
<feature type="compositionally biased region" description="Basic and acidic residues" evidence="1">
    <location>
        <begin position="217"/>
        <end position="226"/>
    </location>
</feature>
<feature type="non-terminal residue" evidence="2">
    <location>
        <position position="226"/>
    </location>
</feature>
<feature type="non-terminal residue" evidence="2">
    <location>
        <position position="1"/>
    </location>
</feature>
<sequence>RSQLFTQHVPSAKRLDSFLVNSSTTRKSKCLSVCQLVFFSFRLTLIESNAAREPRRQLLSATNVTAFEPLWYLCPMCKRLCNTALPVIPAVQTIEMQGFSSDRIASDDVTFDSWITEMRRFVALTKPKHSRKHSHSERSLLDLGRDMQRENAQRDPMSQGALESAMSNSVPSASQMNLYLNESSSAAAAAAARASRAAQERRVAEEKEEESEEGEDDARLRKEAEK</sequence>
<name>A0AAV5WHF8_9BILA</name>
<feature type="region of interest" description="Disordered" evidence="1">
    <location>
        <begin position="184"/>
        <end position="226"/>
    </location>
</feature>
<dbReference type="EMBL" id="BTSY01000005">
    <property type="protein sequence ID" value="GMT30467.1"/>
    <property type="molecule type" value="Genomic_DNA"/>
</dbReference>
<feature type="region of interest" description="Disordered" evidence="1">
    <location>
        <begin position="150"/>
        <end position="169"/>
    </location>
</feature>
<dbReference type="AlphaFoldDB" id="A0AAV5WHF8"/>
<feature type="compositionally biased region" description="Low complexity" evidence="1">
    <location>
        <begin position="184"/>
        <end position="197"/>
    </location>
</feature>
<comment type="caution">
    <text evidence="2">The sequence shown here is derived from an EMBL/GenBank/DDBJ whole genome shotgun (WGS) entry which is preliminary data.</text>
</comment>
<feature type="compositionally biased region" description="Acidic residues" evidence="1">
    <location>
        <begin position="206"/>
        <end position="216"/>
    </location>
</feature>